<organism evidence="2 3">
    <name type="scientific">Mucor plumbeus</name>
    <dbReference type="NCBI Taxonomy" id="97098"/>
    <lineage>
        <taxon>Eukaryota</taxon>
        <taxon>Fungi</taxon>
        <taxon>Fungi incertae sedis</taxon>
        <taxon>Mucoromycota</taxon>
        <taxon>Mucoromycotina</taxon>
        <taxon>Mucoromycetes</taxon>
        <taxon>Mucorales</taxon>
        <taxon>Mucorineae</taxon>
        <taxon>Mucoraceae</taxon>
        <taxon>Mucor</taxon>
    </lineage>
</organism>
<dbReference type="OrthoDB" id="17328at2759"/>
<dbReference type="PANTHER" id="PTHR20948:SF2">
    <property type="entry name" value="TRANSMEMBRANE PROTEIN 164"/>
    <property type="match status" value="1"/>
</dbReference>
<feature type="transmembrane region" description="Helical" evidence="1">
    <location>
        <begin position="227"/>
        <end position="245"/>
    </location>
</feature>
<dbReference type="PANTHER" id="PTHR20948">
    <property type="entry name" value="TRANSMEMBRANE PROTEIN 164"/>
    <property type="match status" value="1"/>
</dbReference>
<gene>
    <name evidence="2" type="ORF">INT46_007020</name>
</gene>
<reference evidence="2" key="1">
    <citation type="submission" date="2020-12" db="EMBL/GenBank/DDBJ databases">
        <title>Metabolic potential, ecology and presence of endohyphal bacteria is reflected in genomic diversity of Mucoromycotina.</title>
        <authorList>
            <person name="Muszewska A."/>
            <person name="Okrasinska A."/>
            <person name="Steczkiewicz K."/>
            <person name="Drgas O."/>
            <person name="Orlowska M."/>
            <person name="Perlinska-Lenart U."/>
            <person name="Aleksandrzak-Piekarczyk T."/>
            <person name="Szatraj K."/>
            <person name="Zielenkiewicz U."/>
            <person name="Pilsyk S."/>
            <person name="Malc E."/>
            <person name="Mieczkowski P."/>
            <person name="Kruszewska J.S."/>
            <person name="Biernat P."/>
            <person name="Pawlowska J."/>
        </authorList>
    </citation>
    <scope>NUCLEOTIDE SEQUENCE</scope>
    <source>
        <strain evidence="2">CBS 226.32</strain>
    </source>
</reference>
<keyword evidence="1" id="KW-0472">Membrane</keyword>
<dbReference type="InterPro" id="IPR026508">
    <property type="entry name" value="TMEM164"/>
</dbReference>
<feature type="transmembrane region" description="Helical" evidence="1">
    <location>
        <begin position="142"/>
        <end position="160"/>
    </location>
</feature>
<evidence type="ECO:0000256" key="1">
    <source>
        <dbReference type="SAM" id="Phobius"/>
    </source>
</evidence>
<sequence length="287" mass="33085">MNVFDFIGATVEAFSYKFRPGNETDFADSLGGSWYVSPTAHGIEFLTVVPFYLIMTAYFGYKAVIEDKRNFNMLRLVKNRPSRSMFETFCLILMIASYAITVIHKFVTETKYFLLQPCHTSAVILIVIMAWPNDISQFIPQLLFNIYLHTLWGSVLALVFPDLRDHDMLGEVFNFFLEHGLILVLPFYLLTTKRYVVLPLNVNMALFSFFLYASYHSPLLHAVSLWSGYNINYTLVSPALGFLIIIGHWYRFVMYGSAFVLMFITRYVAVESFSKAFLNVKDSKKSL</sequence>
<protein>
    <recommendedName>
        <fullName evidence="4">Transmembrane protein</fullName>
    </recommendedName>
</protein>
<dbReference type="Pfam" id="PF14808">
    <property type="entry name" value="TMEM164"/>
    <property type="match status" value="1"/>
</dbReference>
<feature type="transmembrane region" description="Helical" evidence="1">
    <location>
        <begin position="252"/>
        <end position="269"/>
    </location>
</feature>
<keyword evidence="1" id="KW-0812">Transmembrane</keyword>
<dbReference type="AlphaFoldDB" id="A0A8H7R4Z8"/>
<comment type="caution">
    <text evidence="2">The sequence shown here is derived from an EMBL/GenBank/DDBJ whole genome shotgun (WGS) entry which is preliminary data.</text>
</comment>
<dbReference type="EMBL" id="JAEPRC010000210">
    <property type="protein sequence ID" value="KAG2203995.1"/>
    <property type="molecule type" value="Genomic_DNA"/>
</dbReference>
<feature type="transmembrane region" description="Helical" evidence="1">
    <location>
        <begin position="86"/>
        <end position="107"/>
    </location>
</feature>
<accession>A0A8H7R4Z8</accession>
<dbReference type="Proteomes" id="UP000650833">
    <property type="component" value="Unassembled WGS sequence"/>
</dbReference>
<name>A0A8H7R4Z8_9FUNG</name>
<evidence type="ECO:0000313" key="2">
    <source>
        <dbReference type="EMBL" id="KAG2203995.1"/>
    </source>
</evidence>
<evidence type="ECO:0000313" key="3">
    <source>
        <dbReference type="Proteomes" id="UP000650833"/>
    </source>
</evidence>
<proteinExistence type="predicted"/>
<keyword evidence="1" id="KW-1133">Transmembrane helix</keyword>
<feature type="transmembrane region" description="Helical" evidence="1">
    <location>
        <begin position="172"/>
        <end position="190"/>
    </location>
</feature>
<evidence type="ECO:0008006" key="4">
    <source>
        <dbReference type="Google" id="ProtNLM"/>
    </source>
</evidence>
<keyword evidence="3" id="KW-1185">Reference proteome</keyword>
<feature type="transmembrane region" description="Helical" evidence="1">
    <location>
        <begin position="197"/>
        <end position="215"/>
    </location>
</feature>
<feature type="transmembrane region" description="Helical" evidence="1">
    <location>
        <begin position="45"/>
        <end position="65"/>
    </location>
</feature>
<feature type="transmembrane region" description="Helical" evidence="1">
    <location>
        <begin position="113"/>
        <end position="130"/>
    </location>
</feature>